<name>A0A1E7EWC0_9STRA</name>
<proteinExistence type="predicted"/>
<keyword evidence="1" id="KW-0472">Membrane</keyword>
<organism evidence="2 3">
    <name type="scientific">Fragilariopsis cylindrus CCMP1102</name>
    <dbReference type="NCBI Taxonomy" id="635003"/>
    <lineage>
        <taxon>Eukaryota</taxon>
        <taxon>Sar</taxon>
        <taxon>Stramenopiles</taxon>
        <taxon>Ochrophyta</taxon>
        <taxon>Bacillariophyta</taxon>
        <taxon>Bacillariophyceae</taxon>
        <taxon>Bacillariophycidae</taxon>
        <taxon>Bacillariales</taxon>
        <taxon>Bacillariaceae</taxon>
        <taxon>Fragilariopsis</taxon>
    </lineage>
</organism>
<feature type="transmembrane region" description="Helical" evidence="1">
    <location>
        <begin position="41"/>
        <end position="70"/>
    </location>
</feature>
<keyword evidence="1" id="KW-1133">Transmembrane helix</keyword>
<feature type="transmembrane region" description="Helical" evidence="1">
    <location>
        <begin position="178"/>
        <end position="200"/>
    </location>
</feature>
<sequence length="309" mass="35483">MVWNAQDAEEKQESEEISRHGFCYNFSCAILSVPRIFVDMFIFPVFMSLVCIFILVLLGPTLVFDFLFFWKRQALRKQLISTSVPVELHIVHRRQDDDGNFFVRLGYQMDNNVSYVAKNEEQVTEQMYKLTKTKSTRKIRIDFNAPVEERSLIWNNGIFLGNVSSSYPSSGPCHPESFSVVCGLCLCGLIFAAFETFILAMLTSRILAPELDPEPTTICYLAVAGVLFFIGFLSSACKFAYTTLHRYEVVDELRFFFDDDDDDNDDDKNNDGLEMGMLAVQEDDDTETLAFTEEYISSDEEDEMKSCRY</sequence>
<accession>A0A1E7EWC0</accession>
<dbReference type="KEGG" id="fcy:FRACYDRAFT_247728"/>
<keyword evidence="1" id="KW-0812">Transmembrane</keyword>
<reference evidence="2 3" key="1">
    <citation type="submission" date="2016-09" db="EMBL/GenBank/DDBJ databases">
        <title>Extensive genetic diversity and differential bi-allelic expression allows diatom success in the polar Southern Ocean.</title>
        <authorList>
            <consortium name="DOE Joint Genome Institute"/>
            <person name="Mock T."/>
            <person name="Otillar R.P."/>
            <person name="Strauss J."/>
            <person name="Dupont C."/>
            <person name="Frickenhaus S."/>
            <person name="Maumus F."/>
            <person name="Mcmullan M."/>
            <person name="Sanges R."/>
            <person name="Schmutz J."/>
            <person name="Toseland A."/>
            <person name="Valas R."/>
            <person name="Veluchamy A."/>
            <person name="Ward B.J."/>
            <person name="Allen A."/>
            <person name="Barry K."/>
            <person name="Falciatore A."/>
            <person name="Ferrante M."/>
            <person name="Fortunato A.E."/>
            <person name="Gloeckner G."/>
            <person name="Gruber A."/>
            <person name="Hipkin R."/>
            <person name="Janech M."/>
            <person name="Kroth P."/>
            <person name="Leese F."/>
            <person name="Lindquist E."/>
            <person name="Lyon B.R."/>
            <person name="Martin J."/>
            <person name="Mayer C."/>
            <person name="Parker M."/>
            <person name="Quesneville H."/>
            <person name="Raymond J."/>
            <person name="Uhlig C."/>
            <person name="Valentin K.U."/>
            <person name="Worden A.Z."/>
            <person name="Armbrust E.V."/>
            <person name="Bowler C."/>
            <person name="Green B."/>
            <person name="Moulton V."/>
            <person name="Van Oosterhout C."/>
            <person name="Grigoriev I."/>
        </authorList>
    </citation>
    <scope>NUCLEOTIDE SEQUENCE [LARGE SCALE GENOMIC DNA]</scope>
    <source>
        <strain evidence="2 3">CCMP1102</strain>
    </source>
</reference>
<dbReference type="EMBL" id="KV784373">
    <property type="protein sequence ID" value="OEU10114.1"/>
    <property type="molecule type" value="Genomic_DNA"/>
</dbReference>
<protein>
    <recommendedName>
        <fullName evidence="4">Transmembrane protein</fullName>
    </recommendedName>
</protein>
<evidence type="ECO:0000313" key="3">
    <source>
        <dbReference type="Proteomes" id="UP000095751"/>
    </source>
</evidence>
<dbReference type="AlphaFoldDB" id="A0A1E7EWC0"/>
<gene>
    <name evidence="2" type="ORF">FRACYDRAFT_247728</name>
</gene>
<evidence type="ECO:0000313" key="2">
    <source>
        <dbReference type="EMBL" id="OEU10114.1"/>
    </source>
</evidence>
<dbReference type="InParanoid" id="A0A1E7EWC0"/>
<keyword evidence="3" id="KW-1185">Reference proteome</keyword>
<evidence type="ECO:0000256" key="1">
    <source>
        <dbReference type="SAM" id="Phobius"/>
    </source>
</evidence>
<feature type="transmembrane region" description="Helical" evidence="1">
    <location>
        <begin position="220"/>
        <end position="241"/>
    </location>
</feature>
<evidence type="ECO:0008006" key="4">
    <source>
        <dbReference type="Google" id="ProtNLM"/>
    </source>
</evidence>
<dbReference type="Proteomes" id="UP000095751">
    <property type="component" value="Unassembled WGS sequence"/>
</dbReference>